<evidence type="ECO:0000256" key="1">
    <source>
        <dbReference type="SAM" id="MobiDB-lite"/>
    </source>
</evidence>
<proteinExistence type="predicted"/>
<gene>
    <name evidence="3" type="ORF">DB88DRAFT_508513</name>
</gene>
<feature type="compositionally biased region" description="Polar residues" evidence="1">
    <location>
        <begin position="117"/>
        <end position="128"/>
    </location>
</feature>
<evidence type="ECO:0000313" key="4">
    <source>
        <dbReference type="Proteomes" id="UP001182556"/>
    </source>
</evidence>
<feature type="region of interest" description="Disordered" evidence="1">
    <location>
        <begin position="111"/>
        <end position="200"/>
    </location>
</feature>
<keyword evidence="4" id="KW-1185">Reference proteome</keyword>
<accession>A0AAD9FU99</accession>
<keyword evidence="2" id="KW-0812">Transmembrane</keyword>
<sequence>MIQIASFPRSLALTRLKSNLFFLFLALFFQHIFTPYRTIRHGLIWLLDERLDMHMAAEAVSWAGAGLFLPLSRDESTASSGLIIAERGVLLLLGVNVLHAAWSLHSPPPAGKITVGRTVTPSKPSSPLTRPYPAPRDTISASSPLSQSTSNSSATPQRPQQHLVQRNSNSGNQLQTPTRAPRSPHAGSGAPPKPSPLSASTAQLLNLPHDTTPSKSGFYYKQVKKENGEEEIQLATSVPGGSAGGDFVVVNPEEREWVDNAWKGVRGKGGRAGL</sequence>
<feature type="compositionally biased region" description="Polar residues" evidence="1">
    <location>
        <begin position="158"/>
        <end position="178"/>
    </location>
</feature>
<comment type="caution">
    <text evidence="3">The sequence shown here is derived from an EMBL/GenBank/DDBJ whole genome shotgun (WGS) entry which is preliminary data.</text>
</comment>
<evidence type="ECO:0000313" key="3">
    <source>
        <dbReference type="EMBL" id="KAK1926416.1"/>
    </source>
</evidence>
<feature type="transmembrane region" description="Helical" evidence="2">
    <location>
        <begin position="12"/>
        <end position="33"/>
    </location>
</feature>
<name>A0AAD9FU99_PAPLA</name>
<feature type="compositionally biased region" description="Low complexity" evidence="1">
    <location>
        <begin position="140"/>
        <end position="157"/>
    </location>
</feature>
<organism evidence="3 4">
    <name type="scientific">Papiliotrema laurentii</name>
    <name type="common">Cryptococcus laurentii</name>
    <dbReference type="NCBI Taxonomy" id="5418"/>
    <lineage>
        <taxon>Eukaryota</taxon>
        <taxon>Fungi</taxon>
        <taxon>Dikarya</taxon>
        <taxon>Basidiomycota</taxon>
        <taxon>Agaricomycotina</taxon>
        <taxon>Tremellomycetes</taxon>
        <taxon>Tremellales</taxon>
        <taxon>Rhynchogastremaceae</taxon>
        <taxon>Papiliotrema</taxon>
    </lineage>
</organism>
<dbReference type="EMBL" id="JAODAN010000002">
    <property type="protein sequence ID" value="KAK1926416.1"/>
    <property type="molecule type" value="Genomic_DNA"/>
</dbReference>
<dbReference type="AlphaFoldDB" id="A0AAD9FU99"/>
<evidence type="ECO:0000256" key="2">
    <source>
        <dbReference type="SAM" id="Phobius"/>
    </source>
</evidence>
<protein>
    <submittedName>
        <fullName evidence="3">Uncharacterized protein</fullName>
    </submittedName>
</protein>
<keyword evidence="2" id="KW-0472">Membrane</keyword>
<reference evidence="3" key="1">
    <citation type="submission" date="2023-02" db="EMBL/GenBank/DDBJ databases">
        <title>Identification and recombinant expression of a fungal hydrolase from Papiliotrema laurentii that hydrolyzes apple cutin and clears colloidal polyester polyurethane.</title>
        <authorList>
            <consortium name="DOE Joint Genome Institute"/>
            <person name="Roman V.A."/>
            <person name="Bojanowski C."/>
            <person name="Crable B.R."/>
            <person name="Wagner D.N."/>
            <person name="Hung C.S."/>
            <person name="Nadeau L.J."/>
            <person name="Schratz L."/>
            <person name="Haridas S."/>
            <person name="Pangilinan J."/>
            <person name="Lipzen A."/>
            <person name="Na H."/>
            <person name="Yan M."/>
            <person name="Ng V."/>
            <person name="Grigoriev I.V."/>
            <person name="Spatafora J.W."/>
            <person name="Barlow D."/>
            <person name="Biffinger J."/>
            <person name="Kelley-Loughnane N."/>
            <person name="Varaljay V.A."/>
            <person name="Crookes-Goodson W.J."/>
        </authorList>
    </citation>
    <scope>NUCLEOTIDE SEQUENCE</scope>
    <source>
        <strain evidence="3">5307AH</strain>
    </source>
</reference>
<keyword evidence="2" id="KW-1133">Transmembrane helix</keyword>
<dbReference type="Proteomes" id="UP001182556">
    <property type="component" value="Unassembled WGS sequence"/>
</dbReference>